<dbReference type="Pfam" id="PF01011">
    <property type="entry name" value="PQQ"/>
    <property type="match status" value="1"/>
</dbReference>
<feature type="domain" description="Pyrrolo-quinoline quinone repeat" evidence="6">
    <location>
        <begin position="33"/>
        <end position="654"/>
    </location>
</feature>
<dbReference type="RefSeq" id="WP_110169676.1">
    <property type="nucleotide sequence ID" value="NZ_CP015136.1"/>
</dbReference>
<dbReference type="PANTHER" id="PTHR32303">
    <property type="entry name" value="QUINOPROTEIN ALCOHOL DEHYDROGENASE (CYTOCHROME C)"/>
    <property type="match status" value="1"/>
</dbReference>
<dbReference type="PANTHER" id="PTHR32303:SF4">
    <property type="entry name" value="QUINOPROTEIN GLUCOSE DEHYDROGENASE"/>
    <property type="match status" value="1"/>
</dbReference>
<dbReference type="SMART" id="SM00564">
    <property type="entry name" value="PQQ"/>
    <property type="match status" value="5"/>
</dbReference>
<evidence type="ECO:0000256" key="1">
    <source>
        <dbReference type="ARBA" id="ARBA00001931"/>
    </source>
</evidence>
<dbReference type="InterPro" id="IPR011047">
    <property type="entry name" value="Quinoprotein_ADH-like_sf"/>
</dbReference>
<dbReference type="PATRIC" id="fig|1813736.3.peg.990"/>
<gene>
    <name evidence="7" type="primary">gcd_1</name>
    <name evidence="7" type="ORF">LuPra_00945</name>
</gene>
<dbReference type="InterPro" id="IPR018391">
    <property type="entry name" value="PQQ_b-propeller_rpt"/>
</dbReference>
<dbReference type="SUPFAM" id="SSF50998">
    <property type="entry name" value="Quinoprotein alcohol dehydrogenase-like"/>
    <property type="match status" value="1"/>
</dbReference>
<evidence type="ECO:0000313" key="8">
    <source>
        <dbReference type="Proteomes" id="UP000076079"/>
    </source>
</evidence>
<dbReference type="EC" id="1.1.5.2" evidence="7"/>
<feature type="signal peptide" evidence="5">
    <location>
        <begin position="1"/>
        <end position="24"/>
    </location>
</feature>
<organism evidence="7 8">
    <name type="scientific">Luteitalea pratensis</name>
    <dbReference type="NCBI Taxonomy" id="1855912"/>
    <lineage>
        <taxon>Bacteria</taxon>
        <taxon>Pseudomonadati</taxon>
        <taxon>Acidobacteriota</taxon>
        <taxon>Vicinamibacteria</taxon>
        <taxon>Vicinamibacterales</taxon>
        <taxon>Vicinamibacteraceae</taxon>
        <taxon>Luteitalea</taxon>
    </lineage>
</organism>
<dbReference type="EMBL" id="CP015136">
    <property type="protein sequence ID" value="AMY07764.1"/>
    <property type="molecule type" value="Genomic_DNA"/>
</dbReference>
<feature type="chain" id="PRO_5007511434" evidence="5">
    <location>
        <begin position="25"/>
        <end position="673"/>
    </location>
</feature>
<keyword evidence="3 7" id="KW-0560">Oxidoreductase</keyword>
<comment type="cofactor">
    <cofactor evidence="1">
        <name>pyrroloquinoline quinone</name>
        <dbReference type="ChEBI" id="CHEBI:58442"/>
    </cofactor>
</comment>
<dbReference type="KEGG" id="abac:LuPra_00945"/>
<evidence type="ECO:0000256" key="5">
    <source>
        <dbReference type="SAM" id="SignalP"/>
    </source>
</evidence>
<evidence type="ECO:0000256" key="4">
    <source>
        <dbReference type="SAM" id="MobiDB-lite"/>
    </source>
</evidence>
<dbReference type="Gene3D" id="2.140.10.10">
    <property type="entry name" value="Quinoprotein alcohol dehydrogenase-like superfamily"/>
    <property type="match status" value="2"/>
</dbReference>
<evidence type="ECO:0000256" key="2">
    <source>
        <dbReference type="ARBA" id="ARBA00008156"/>
    </source>
</evidence>
<dbReference type="AlphaFoldDB" id="A0A143PJ18"/>
<accession>A0A143PJ18</accession>
<sequence length="673" mass="72339" precursor="true">MRRQPARLVAASALLLALAGNLHAQQGATKGEWRYYGADQGNTKYSPLDQINARNVRELEIVWRWKADNFGPTPDYNWEVTPLMIGGVLYFTAGSRRDVVAVDAATGETLWMYRLDEGERGDRAPRKQNRGLAYWTDGKGDARLLLVTPGYQLVALDAKTGRPIPAFGKDGIVELTNGLDRDVVTPGQIGSSSPAVVVRDVVVVGAAMIAGTAPPSKTHVPGYVRGFDVRTGQQIWTFKTIPQPGEFGHETWEGDSWKYTGNTAAWAPLAADEELGYVYVPVETPTGDFYGGHRLGDNLFGDSLVCLDAKTGRRVWHFQIVHHDIWDWEPSSPPMLADITVGGKKIKAVAQVTKQAFTFVFDRVTGMPVWPIEERPVPQTDVPGERTSPTQPFPTRPAPFDRQGVTTDDLLDFTPELKAEAIRILGHYKTSTTPYLPPILAGADGKLSSLWLPHHTGGANWPGGALDPETGIMYVSSVTNADAVALQKGDPKRTDMAYVATFGAHPGAPSGAVQTAAPPVAGESAGRPNFGPQGLPLIRPPWGRITAIDLNTGDHLWMIGNGDAPDVVKNNPAIKGLNLDLSKAGKPERSPLMVTKTLLFGADGSGLFSAGPGSGGKMFRAIDKKSGAIVHEMALPASTTGIPMTYMVDDRQYIVVAIGARGVPAELIALAVP</sequence>
<reference evidence="7 8" key="1">
    <citation type="journal article" date="2016" name="Genome Announc.">
        <title>First Complete Genome Sequence of a Subdivision 6 Acidobacterium Strain.</title>
        <authorList>
            <person name="Huang S."/>
            <person name="Vieira S."/>
            <person name="Bunk B."/>
            <person name="Riedel T."/>
            <person name="Sproer C."/>
            <person name="Overmann J."/>
        </authorList>
    </citation>
    <scope>NUCLEOTIDE SEQUENCE [LARGE SCALE GENOMIC DNA]</scope>
    <source>
        <strain evidence="8">DSM 100886 HEG_-6_39</strain>
    </source>
</reference>
<reference evidence="8" key="2">
    <citation type="submission" date="2016-04" db="EMBL/GenBank/DDBJ databases">
        <title>First Complete Genome Sequence of a Subdivision 6 Acidobacterium.</title>
        <authorList>
            <person name="Huang S."/>
            <person name="Vieira S."/>
            <person name="Bunk B."/>
            <person name="Riedel T."/>
            <person name="Sproeer C."/>
            <person name="Overmann J."/>
        </authorList>
    </citation>
    <scope>NUCLEOTIDE SEQUENCE [LARGE SCALE GENOMIC DNA]</scope>
    <source>
        <strain evidence="8">DSM 100886 HEG_-6_39</strain>
    </source>
</reference>
<feature type="region of interest" description="Disordered" evidence="4">
    <location>
        <begin position="374"/>
        <end position="401"/>
    </location>
</feature>
<proteinExistence type="inferred from homology"/>
<keyword evidence="8" id="KW-1185">Reference proteome</keyword>
<dbReference type="Proteomes" id="UP000076079">
    <property type="component" value="Chromosome"/>
</dbReference>
<name>A0A143PJ18_LUTPR</name>
<comment type="similarity">
    <text evidence="2">Belongs to the bacterial PQQ dehydrogenase family.</text>
</comment>
<evidence type="ECO:0000313" key="7">
    <source>
        <dbReference type="EMBL" id="AMY07764.1"/>
    </source>
</evidence>
<keyword evidence="5" id="KW-0732">Signal</keyword>
<dbReference type="InterPro" id="IPR002372">
    <property type="entry name" value="PQQ_rpt_dom"/>
</dbReference>
<dbReference type="OrthoDB" id="9794322at2"/>
<dbReference type="STRING" id="1855912.LuPra_00945"/>
<dbReference type="GO" id="GO:0008876">
    <property type="term" value="F:quinoprotein glucose dehydrogenase activity"/>
    <property type="evidence" value="ECO:0007669"/>
    <property type="project" value="UniProtKB-EC"/>
</dbReference>
<evidence type="ECO:0000259" key="6">
    <source>
        <dbReference type="Pfam" id="PF01011"/>
    </source>
</evidence>
<protein>
    <submittedName>
        <fullName evidence="7">Quinoprotein glucose dehydrogenase</fullName>
        <ecNumber evidence="7">1.1.5.2</ecNumber>
    </submittedName>
</protein>
<evidence type="ECO:0000256" key="3">
    <source>
        <dbReference type="ARBA" id="ARBA00023002"/>
    </source>
</evidence>